<feature type="transmembrane region" description="Helical" evidence="1">
    <location>
        <begin position="82"/>
        <end position="102"/>
    </location>
</feature>
<evidence type="ECO:0000256" key="1">
    <source>
        <dbReference type="SAM" id="Phobius"/>
    </source>
</evidence>
<reference evidence="3" key="2">
    <citation type="submission" date="2023-06" db="EMBL/GenBank/DDBJ databases">
        <authorList>
            <consortium name="Lawrence Berkeley National Laboratory"/>
            <person name="Haridas S."/>
            <person name="Hensen N."/>
            <person name="Bonometti L."/>
            <person name="Westerberg I."/>
            <person name="Brannstrom I.O."/>
            <person name="Guillou S."/>
            <person name="Cros-Aarteil S."/>
            <person name="Calhoun S."/>
            <person name="Kuo A."/>
            <person name="Mondo S."/>
            <person name="Pangilinan J."/>
            <person name="Riley R."/>
            <person name="LaButti K."/>
            <person name="Andreopoulos B."/>
            <person name="Lipzen A."/>
            <person name="Chen C."/>
            <person name="Yanf M."/>
            <person name="Daum C."/>
            <person name="Ng V."/>
            <person name="Clum A."/>
            <person name="Steindorff A."/>
            <person name="Ohm R."/>
            <person name="Martin F."/>
            <person name="Silar P."/>
            <person name="Natvig D."/>
            <person name="Lalanne C."/>
            <person name="Gautier V."/>
            <person name="Ament-velasquez S.L."/>
            <person name="Kruys A."/>
            <person name="Hutchinson M.I."/>
            <person name="Powell A.J."/>
            <person name="Barry K."/>
            <person name="Miller A.N."/>
            <person name="Grigoriev I.V."/>
            <person name="Debuchy R."/>
            <person name="Gladieux P."/>
            <person name="Thoren M.H."/>
            <person name="Johannesson H."/>
        </authorList>
    </citation>
    <scope>NUCLEOTIDE SEQUENCE</scope>
    <source>
        <strain evidence="3">CBS 232.78</strain>
    </source>
</reference>
<keyword evidence="2" id="KW-0732">Signal</keyword>
<keyword evidence="1" id="KW-0472">Membrane</keyword>
<evidence type="ECO:0000313" key="3">
    <source>
        <dbReference type="EMBL" id="KAK3395291.1"/>
    </source>
</evidence>
<dbReference type="AlphaFoldDB" id="A0AAE0P8G3"/>
<keyword evidence="1" id="KW-1133">Transmembrane helix</keyword>
<keyword evidence="1" id="KW-0812">Transmembrane</keyword>
<sequence>MALRVLGHARLLLQPAYGLLATTCWMSTEYCRQHLTALSPSLPPWTEHRFLLSRDHDGTCTAHAFSRETRVADSGEPWPYPFPFWSGFPPSALLVAFFIVTGQKQQDFIRMMLRRSSPWLRA</sequence>
<reference evidence="3" key="1">
    <citation type="journal article" date="2023" name="Mol. Phylogenet. Evol.">
        <title>Genome-scale phylogeny and comparative genomics of the fungal order Sordariales.</title>
        <authorList>
            <person name="Hensen N."/>
            <person name="Bonometti L."/>
            <person name="Westerberg I."/>
            <person name="Brannstrom I.O."/>
            <person name="Guillou S."/>
            <person name="Cros-Aarteil S."/>
            <person name="Calhoun S."/>
            <person name="Haridas S."/>
            <person name="Kuo A."/>
            <person name="Mondo S."/>
            <person name="Pangilinan J."/>
            <person name="Riley R."/>
            <person name="LaButti K."/>
            <person name="Andreopoulos B."/>
            <person name="Lipzen A."/>
            <person name="Chen C."/>
            <person name="Yan M."/>
            <person name="Daum C."/>
            <person name="Ng V."/>
            <person name="Clum A."/>
            <person name="Steindorff A."/>
            <person name="Ohm R.A."/>
            <person name="Martin F."/>
            <person name="Silar P."/>
            <person name="Natvig D.O."/>
            <person name="Lalanne C."/>
            <person name="Gautier V."/>
            <person name="Ament-Velasquez S.L."/>
            <person name="Kruys A."/>
            <person name="Hutchinson M.I."/>
            <person name="Powell A.J."/>
            <person name="Barry K."/>
            <person name="Miller A.N."/>
            <person name="Grigoriev I.V."/>
            <person name="Debuchy R."/>
            <person name="Gladieux P."/>
            <person name="Hiltunen Thoren M."/>
            <person name="Johannesson H."/>
        </authorList>
    </citation>
    <scope>NUCLEOTIDE SEQUENCE</scope>
    <source>
        <strain evidence="3">CBS 232.78</strain>
    </source>
</reference>
<evidence type="ECO:0000313" key="4">
    <source>
        <dbReference type="Proteomes" id="UP001285441"/>
    </source>
</evidence>
<feature type="chain" id="PRO_5042018775" description="Secreted protein" evidence="2">
    <location>
        <begin position="19"/>
        <end position="122"/>
    </location>
</feature>
<organism evidence="3 4">
    <name type="scientific">Podospora didyma</name>
    <dbReference type="NCBI Taxonomy" id="330526"/>
    <lineage>
        <taxon>Eukaryota</taxon>
        <taxon>Fungi</taxon>
        <taxon>Dikarya</taxon>
        <taxon>Ascomycota</taxon>
        <taxon>Pezizomycotina</taxon>
        <taxon>Sordariomycetes</taxon>
        <taxon>Sordariomycetidae</taxon>
        <taxon>Sordariales</taxon>
        <taxon>Podosporaceae</taxon>
        <taxon>Podospora</taxon>
    </lineage>
</organism>
<dbReference type="EMBL" id="JAULSW010000001">
    <property type="protein sequence ID" value="KAK3395291.1"/>
    <property type="molecule type" value="Genomic_DNA"/>
</dbReference>
<accession>A0AAE0P8G3</accession>
<gene>
    <name evidence="3" type="ORF">B0H63DRAFT_66464</name>
</gene>
<keyword evidence="4" id="KW-1185">Reference proteome</keyword>
<feature type="signal peptide" evidence="2">
    <location>
        <begin position="1"/>
        <end position="18"/>
    </location>
</feature>
<protein>
    <recommendedName>
        <fullName evidence="5">Secreted protein</fullName>
    </recommendedName>
</protein>
<evidence type="ECO:0000256" key="2">
    <source>
        <dbReference type="SAM" id="SignalP"/>
    </source>
</evidence>
<proteinExistence type="predicted"/>
<name>A0AAE0P8G3_9PEZI</name>
<dbReference type="Proteomes" id="UP001285441">
    <property type="component" value="Unassembled WGS sequence"/>
</dbReference>
<comment type="caution">
    <text evidence="3">The sequence shown here is derived from an EMBL/GenBank/DDBJ whole genome shotgun (WGS) entry which is preliminary data.</text>
</comment>
<evidence type="ECO:0008006" key="5">
    <source>
        <dbReference type="Google" id="ProtNLM"/>
    </source>
</evidence>